<proteinExistence type="predicted"/>
<evidence type="ECO:0000259" key="1">
    <source>
        <dbReference type="Pfam" id="PF13349"/>
    </source>
</evidence>
<name>A0AA96VGH2_9STRE</name>
<organism evidence="2 3">
    <name type="scientific">Streptococcus iners subsp. hyiners</name>
    <dbReference type="NCBI Taxonomy" id="3028083"/>
    <lineage>
        <taxon>Bacteria</taxon>
        <taxon>Bacillati</taxon>
        <taxon>Bacillota</taxon>
        <taxon>Bacilli</taxon>
        <taxon>Lactobacillales</taxon>
        <taxon>Streptococcaceae</taxon>
        <taxon>Streptococcus</taxon>
        <taxon>Streptococcus iners</taxon>
    </lineage>
</organism>
<dbReference type="EMBL" id="CP118734">
    <property type="protein sequence ID" value="WNY49312.1"/>
    <property type="molecule type" value="Genomic_DNA"/>
</dbReference>
<dbReference type="RefSeq" id="WP_248055363.1">
    <property type="nucleotide sequence ID" value="NZ_CP118734.1"/>
</dbReference>
<keyword evidence="3" id="KW-1185">Reference proteome</keyword>
<accession>A0AA96VGH2</accession>
<dbReference type="InterPro" id="IPR025164">
    <property type="entry name" value="Toastrack_DUF4097"/>
</dbReference>
<dbReference type="Pfam" id="PF13349">
    <property type="entry name" value="DUF4097"/>
    <property type="match status" value="1"/>
</dbReference>
<feature type="domain" description="DUF4097" evidence="1">
    <location>
        <begin position="52"/>
        <end position="219"/>
    </location>
</feature>
<evidence type="ECO:0000313" key="2">
    <source>
        <dbReference type="EMBL" id="WNY49312.1"/>
    </source>
</evidence>
<protein>
    <submittedName>
        <fullName evidence="2">DUF4097 family beta strand repeat-containing protein</fullName>
    </submittedName>
</protein>
<reference evidence="2 3" key="1">
    <citation type="submission" date="2023-02" db="EMBL/GenBank/DDBJ databases">
        <title>Streptococcus sp. Genome Sequencing and Assembly.</title>
        <authorList>
            <person name="Shore S.M."/>
            <person name="Nicholson T.L."/>
        </authorList>
    </citation>
    <scope>NUCLEOTIDE SEQUENCE [LARGE SCALE GENOMIC DNA]</scope>
    <source>
        <strain evidence="2 3">29892</strain>
    </source>
</reference>
<evidence type="ECO:0000313" key="3">
    <source>
        <dbReference type="Proteomes" id="UP001301526"/>
    </source>
</evidence>
<dbReference type="AlphaFoldDB" id="A0AA96VGH2"/>
<dbReference type="Proteomes" id="UP001301526">
    <property type="component" value="Chromosome"/>
</dbReference>
<gene>
    <name evidence="2" type="ORF">PW220_01300</name>
</gene>
<sequence length="352" mass="39096">MKKKLTLALIIGFVSLIVGLILAGIGFFTGGITGLVDVAAPKKIHQTYTDLNSIKVDFIPHSVYIKESSDSNYHVTYANSDNNMQSPLSLSEKDGTLTLTSQRRELKIEGIMQFFGELLAQRGIDVNTVTIEIPKGKTLNKLEGHSIDFYYGSIFNIENVHIKEINLEGNVDLTNSQIDSGKLYSRSFHVTNSSLKNLDISADNGGSLSETNLENVKITNYYELKTIQISLKGNNSFTPAKVGSSTHTILDLTEQSLQDINLNINTQFDLMALAQEQGFYAETEQELEEMMGDITYLKEAMERMGIYTSGVYEKLPVKKEDSKHSLTLENKNNKNSLTIDAVNASINLEKSE</sequence>